<dbReference type="KEGG" id="ptan:CRYO30217_01469"/>
<proteinExistence type="predicted"/>
<feature type="signal peptide" evidence="1">
    <location>
        <begin position="1"/>
        <end position="20"/>
    </location>
</feature>
<reference evidence="2" key="1">
    <citation type="submission" date="2021-04" db="EMBL/GenBank/DDBJ databases">
        <authorList>
            <person name="Rodrigo-Torres L."/>
            <person name="Arahal R. D."/>
            <person name="Lucena T."/>
        </authorList>
    </citation>
    <scope>NUCLEOTIDE SEQUENCE</scope>
    <source>
        <strain evidence="2">AS29M-1</strain>
    </source>
</reference>
<feature type="chain" id="PRO_5037517645" description="DUF4412 domain-containing protein" evidence="1">
    <location>
        <begin position="21"/>
        <end position="206"/>
    </location>
</feature>
<keyword evidence="1" id="KW-0732">Signal</keyword>
<evidence type="ECO:0000313" key="2">
    <source>
        <dbReference type="EMBL" id="CAG5080881.1"/>
    </source>
</evidence>
<protein>
    <recommendedName>
        <fullName evidence="4">DUF4412 domain-containing protein</fullName>
    </recommendedName>
</protein>
<dbReference type="EMBL" id="OU015584">
    <property type="protein sequence ID" value="CAG5080881.1"/>
    <property type="molecule type" value="Genomic_DNA"/>
</dbReference>
<evidence type="ECO:0000313" key="3">
    <source>
        <dbReference type="Proteomes" id="UP000683507"/>
    </source>
</evidence>
<accession>A0A916JMI5</accession>
<name>A0A916JMI5_9FLAO</name>
<evidence type="ECO:0000256" key="1">
    <source>
        <dbReference type="SAM" id="SignalP"/>
    </source>
</evidence>
<sequence>MKIVTTILLMSILSATFAFEGVIHGVKMTNGTKEEFDIYMRGDLIAVEGEDGQGKYRIIIDRTKEEIFVCIDNPFFGQKGYFHYTAEQLKREKKIKVLSTKELNDTEVINGQTCRGYSLVSNGSTVLMYADEVKEVDLTGLSKYMDDPVYELIDAFNVKKAIRKITVNKGENTYSVILEEESKSVDDSRFQVPIGYQEYEININVK</sequence>
<evidence type="ECO:0008006" key="4">
    <source>
        <dbReference type="Google" id="ProtNLM"/>
    </source>
</evidence>
<dbReference type="RefSeq" id="WP_258541669.1">
    <property type="nucleotide sequence ID" value="NZ_OU015584.1"/>
</dbReference>
<dbReference type="AlphaFoldDB" id="A0A916JMI5"/>
<dbReference type="Proteomes" id="UP000683507">
    <property type="component" value="Chromosome"/>
</dbReference>
<gene>
    <name evidence="2" type="ORF">CRYO30217_01469</name>
</gene>
<organism evidence="2 3">
    <name type="scientific">Parvicella tangerina</name>
    <dbReference type="NCBI Taxonomy" id="2829795"/>
    <lineage>
        <taxon>Bacteria</taxon>
        <taxon>Pseudomonadati</taxon>
        <taxon>Bacteroidota</taxon>
        <taxon>Flavobacteriia</taxon>
        <taxon>Flavobacteriales</taxon>
        <taxon>Parvicellaceae</taxon>
        <taxon>Parvicella</taxon>
    </lineage>
</organism>
<keyword evidence="3" id="KW-1185">Reference proteome</keyword>